<sequence>MLAVGLGPTSTAGAADPSATAEPACDKPVYLTFDTGNMSVAEQIAATLRKHHAKATFFLANERTTTDGWSLGDEWAPFWRARVAEGHAFGTHTFDHVYLVKGTPRIEVQPQFGANAGRRLDWTPADYCAELGRVATRFHALTGATLAPLWRAPGGRTNAATLAAAESCGYAPHVGWADAGFLGDELPSERWSNAALLERALARIRTGDIVMAHLGIWSRHDPFAPMLDPLLDGLAARGHCFPTLREHPQYRAAFGKR</sequence>
<dbReference type="PROSITE" id="PS51677">
    <property type="entry name" value="NODB"/>
    <property type="match status" value="1"/>
</dbReference>
<evidence type="ECO:0000259" key="2">
    <source>
        <dbReference type="PROSITE" id="PS51677"/>
    </source>
</evidence>
<dbReference type="RefSeq" id="WP_051378950.1">
    <property type="nucleotide sequence ID" value="NZ_KI519499.1"/>
</dbReference>
<dbReference type="SUPFAM" id="SSF88713">
    <property type="entry name" value="Glycoside hydrolase/deacetylase"/>
    <property type="match status" value="1"/>
</dbReference>
<dbReference type="CDD" id="cd10917">
    <property type="entry name" value="CE4_NodB_like_6s_7s"/>
    <property type="match status" value="1"/>
</dbReference>
<protein>
    <submittedName>
        <fullName evidence="4">Polysaccharide deacetylase family protein</fullName>
        <ecNumber evidence="4">3.-.-.-</ecNumber>
    </submittedName>
</protein>
<name>A0A8B6X946_9BURK</name>
<dbReference type="OrthoDB" id="9812065at2"/>
<feature type="domain" description="NodB homology" evidence="2">
    <location>
        <begin position="27"/>
        <end position="242"/>
    </location>
</feature>
<dbReference type="AlphaFoldDB" id="A0A8B6X946"/>
<dbReference type="GO" id="GO:0005975">
    <property type="term" value="P:carbohydrate metabolic process"/>
    <property type="evidence" value="ECO:0007669"/>
    <property type="project" value="InterPro"/>
</dbReference>
<dbReference type="Gene3D" id="3.20.20.370">
    <property type="entry name" value="Glycoside hydrolase/deacetylase"/>
    <property type="match status" value="1"/>
</dbReference>
<keyword evidence="3" id="KW-1185">Reference proteome</keyword>
<evidence type="ECO:0000313" key="4">
    <source>
        <dbReference type="RefSeq" id="WP_051378950.1"/>
    </source>
</evidence>
<dbReference type="Proteomes" id="UP000675920">
    <property type="component" value="Unplaced"/>
</dbReference>
<feature type="region of interest" description="Disordered" evidence="1">
    <location>
        <begin position="1"/>
        <end position="21"/>
    </location>
</feature>
<dbReference type="InterPro" id="IPR011330">
    <property type="entry name" value="Glyco_hydro/deAcase_b/a-brl"/>
</dbReference>
<reference evidence="4" key="2">
    <citation type="submission" date="2025-08" db="UniProtKB">
        <authorList>
            <consortium name="RefSeq"/>
        </authorList>
    </citation>
    <scope>IDENTIFICATION</scope>
</reference>
<evidence type="ECO:0000256" key="1">
    <source>
        <dbReference type="SAM" id="MobiDB-lite"/>
    </source>
</evidence>
<organism evidence="3 4">
    <name type="scientific">Derxia gummosa DSM 723</name>
    <dbReference type="NCBI Taxonomy" id="1121388"/>
    <lineage>
        <taxon>Bacteria</taxon>
        <taxon>Pseudomonadati</taxon>
        <taxon>Pseudomonadota</taxon>
        <taxon>Betaproteobacteria</taxon>
        <taxon>Burkholderiales</taxon>
        <taxon>Alcaligenaceae</taxon>
        <taxon>Derxia</taxon>
    </lineage>
</organism>
<dbReference type="InterPro" id="IPR050248">
    <property type="entry name" value="Polysacc_deacetylase_ArnD"/>
</dbReference>
<dbReference type="Pfam" id="PF01522">
    <property type="entry name" value="Polysacc_deac_1"/>
    <property type="match status" value="1"/>
</dbReference>
<proteinExistence type="predicted"/>
<dbReference type="PANTHER" id="PTHR10587">
    <property type="entry name" value="GLYCOSYL TRANSFERASE-RELATED"/>
    <property type="match status" value="1"/>
</dbReference>
<reference evidence="4" key="1">
    <citation type="journal article" date="2003" name="Carbohydr. Res.">
        <title>Carbohydrate esterase family 4 enzymes: substrate specificity.</title>
        <authorList>
            <person name="Caufrier F."/>
            <person name="Martinou A."/>
            <person name="Dupont C."/>
            <person name="Bouriotis V."/>
        </authorList>
    </citation>
    <scope>NUCLEOTIDE SEQUENCE</scope>
</reference>
<dbReference type="GO" id="GO:0016810">
    <property type="term" value="F:hydrolase activity, acting on carbon-nitrogen (but not peptide) bonds"/>
    <property type="evidence" value="ECO:0007669"/>
    <property type="project" value="InterPro"/>
</dbReference>
<evidence type="ECO:0000313" key="3">
    <source>
        <dbReference type="Proteomes" id="UP000675920"/>
    </source>
</evidence>
<dbReference type="InterPro" id="IPR002509">
    <property type="entry name" value="NODB_dom"/>
</dbReference>
<dbReference type="EC" id="3.-.-.-" evidence="4"/>
<accession>A0A8B6X946</accession>